<name>A0ABT9TUI3_PAEHA</name>
<dbReference type="EMBL" id="JAUSSU010000001">
    <property type="protein sequence ID" value="MDQ0111017.1"/>
    <property type="molecule type" value="Genomic_DNA"/>
</dbReference>
<dbReference type="Proteomes" id="UP001229346">
    <property type="component" value="Unassembled WGS sequence"/>
</dbReference>
<reference evidence="1 2" key="1">
    <citation type="submission" date="2023-07" db="EMBL/GenBank/DDBJ databases">
        <title>Sorghum-associated microbial communities from plants grown in Nebraska, USA.</title>
        <authorList>
            <person name="Schachtman D."/>
        </authorList>
    </citation>
    <scope>NUCLEOTIDE SEQUENCE [LARGE SCALE GENOMIC DNA]</scope>
    <source>
        <strain evidence="1 2">CC482</strain>
    </source>
</reference>
<keyword evidence="2" id="KW-1185">Reference proteome</keyword>
<protein>
    <submittedName>
        <fullName evidence="1">Phage gpG-like protein</fullName>
    </submittedName>
</protein>
<evidence type="ECO:0000313" key="2">
    <source>
        <dbReference type="Proteomes" id="UP001229346"/>
    </source>
</evidence>
<dbReference type="RefSeq" id="WP_307200585.1">
    <property type="nucleotide sequence ID" value="NZ_JAUSST010000004.1"/>
</dbReference>
<accession>A0ABT9TUI3</accession>
<comment type="caution">
    <text evidence="1">The sequence shown here is derived from an EMBL/GenBank/DDBJ whole genome shotgun (WGS) entry which is preliminary data.</text>
</comment>
<evidence type="ECO:0000313" key="1">
    <source>
        <dbReference type="EMBL" id="MDQ0111017.1"/>
    </source>
</evidence>
<gene>
    <name evidence="1" type="ORF">J2T15_000433</name>
</gene>
<proteinExistence type="predicted"/>
<organism evidence="1 2">
    <name type="scientific">Paenibacillus harenae</name>
    <dbReference type="NCBI Taxonomy" id="306543"/>
    <lineage>
        <taxon>Bacteria</taxon>
        <taxon>Bacillati</taxon>
        <taxon>Bacillota</taxon>
        <taxon>Bacilli</taxon>
        <taxon>Bacillales</taxon>
        <taxon>Paenibacillaceae</taxon>
        <taxon>Paenibacillus</taxon>
    </lineage>
</organism>
<sequence length="55" mass="6137">MSSKPYEVARIGEQGDALDAIRQLEQKLSEEYGSTVALVAYAEAKHEEDKPQARE</sequence>